<dbReference type="EMBL" id="CP017715">
    <property type="protein sequence ID" value="AOY87703.1"/>
    <property type="molecule type" value="Genomic_DNA"/>
</dbReference>
<gene>
    <name evidence="1" type="ORF">BKP64_05690</name>
</gene>
<evidence type="ECO:0008006" key="3">
    <source>
        <dbReference type="Google" id="ProtNLM"/>
    </source>
</evidence>
<reference evidence="1 2" key="1">
    <citation type="submission" date="2016-10" db="EMBL/GenBank/DDBJ databases">
        <title>Marinobacter salinus sp. nov., a moderately halophilic bacterium isolated from a tidal flat environment.</title>
        <authorList>
            <person name="Park S.-J."/>
        </authorList>
    </citation>
    <scope>NUCLEOTIDE SEQUENCE [LARGE SCALE GENOMIC DNA]</scope>
    <source>
        <strain evidence="1 2">Hb8</strain>
    </source>
</reference>
<accession>A0A1D9GJA2</accession>
<organism evidence="1 2">
    <name type="scientific">Marinobacter salinus</name>
    <dbReference type="NCBI Taxonomy" id="1874317"/>
    <lineage>
        <taxon>Bacteria</taxon>
        <taxon>Pseudomonadati</taxon>
        <taxon>Pseudomonadota</taxon>
        <taxon>Gammaproteobacteria</taxon>
        <taxon>Pseudomonadales</taxon>
        <taxon>Marinobacteraceae</taxon>
        <taxon>Marinobacter</taxon>
    </lineage>
</organism>
<dbReference type="KEGG" id="msq:BKP64_05690"/>
<evidence type="ECO:0000313" key="1">
    <source>
        <dbReference type="EMBL" id="AOY87703.1"/>
    </source>
</evidence>
<dbReference type="STRING" id="1874317.BKP64_05690"/>
<dbReference type="AlphaFoldDB" id="A0A1D9GJA2"/>
<sequence length="424" mass="47377">MSKLNIASNKAEFTDRFRRLADLVETSKESANRHGERFNIFSILGVQRDENRTHSRYLAELLSPSGRHGEGSQFLNAFVKDVLGLSLDVSGPIKVTRELATEDRRRVDIVVESTDLIIGVEVKIDAGDQKAQLHDYFTEISQRAKNRKTVVLAYLTLDGKAPSGYSLRGLEQENVHCLSFAEDIRQWIDRCAALCEHKPELSYALIQYKRLLESLTGAGTSMTSLIADKLAHNRGDLETALAVEKALPRAKSAVMLRFWEELSSAMANALGAAPVVYGDKTLRELSHNYFNGRGGKHVGIKHPIGELNGEKLCLYVNIYHAIHYGLRVDSPSGSTVSRPDIKDKLREKLNDGNAVANKEADWLVCYYYDPYPSHEPAVLNFHSFDGAVLDLLEDENRQAVINNMVEHQVRLVDEARALIETSTA</sequence>
<evidence type="ECO:0000313" key="2">
    <source>
        <dbReference type="Proteomes" id="UP000177445"/>
    </source>
</evidence>
<name>A0A1D9GJA2_9GAMM</name>
<dbReference type="InterPro" id="IPR029470">
    <property type="entry name" value="PDDEXK_4"/>
</dbReference>
<dbReference type="Proteomes" id="UP000177445">
    <property type="component" value="Chromosome"/>
</dbReference>
<dbReference type="Pfam" id="PF14281">
    <property type="entry name" value="PDDEXK_4"/>
    <property type="match status" value="1"/>
</dbReference>
<dbReference type="OrthoDB" id="6346224at2"/>
<dbReference type="RefSeq" id="WP_070967131.1">
    <property type="nucleotide sequence ID" value="NZ_CP017715.1"/>
</dbReference>
<proteinExistence type="predicted"/>
<keyword evidence="2" id="KW-1185">Reference proteome</keyword>
<protein>
    <recommendedName>
        <fullName evidence="3">PD-(D/E)XK nuclease superfamily protein</fullName>
    </recommendedName>
</protein>